<keyword evidence="2" id="KW-0812">Transmembrane</keyword>
<feature type="transmembrane region" description="Helical" evidence="2">
    <location>
        <begin position="6"/>
        <end position="25"/>
    </location>
</feature>
<keyword evidence="2" id="KW-0472">Membrane</keyword>
<dbReference type="GO" id="GO:0005783">
    <property type="term" value="C:endoplasmic reticulum"/>
    <property type="evidence" value="ECO:0007669"/>
    <property type="project" value="TreeGrafter"/>
</dbReference>
<organism evidence="3">
    <name type="scientific">Brassica oleracea</name>
    <name type="common">Wild cabbage</name>
    <dbReference type="NCBI Taxonomy" id="3712"/>
    <lineage>
        <taxon>Eukaryota</taxon>
        <taxon>Viridiplantae</taxon>
        <taxon>Streptophyta</taxon>
        <taxon>Embryophyta</taxon>
        <taxon>Tracheophyta</taxon>
        <taxon>Spermatophyta</taxon>
        <taxon>Magnoliopsida</taxon>
        <taxon>eudicotyledons</taxon>
        <taxon>Gunneridae</taxon>
        <taxon>Pentapetalae</taxon>
        <taxon>rosids</taxon>
        <taxon>malvids</taxon>
        <taxon>Brassicales</taxon>
        <taxon>Brassicaceae</taxon>
        <taxon>Brassiceae</taxon>
        <taxon>Brassica</taxon>
    </lineage>
</organism>
<accession>A0A3P6E335</accession>
<gene>
    <name evidence="3" type="ORF">BOLC9T59061H</name>
</gene>
<dbReference type="PANTHER" id="PTHR31752:SF2">
    <property type="entry name" value="AUXIN EFFLUX CARRIER COMPONENT 5"/>
    <property type="match status" value="1"/>
</dbReference>
<protein>
    <submittedName>
        <fullName evidence="3">Uncharacterized protein</fullName>
    </submittedName>
</protein>
<dbReference type="GO" id="GO:0010329">
    <property type="term" value="F:auxin efflux transmembrane transporter activity"/>
    <property type="evidence" value="ECO:0007669"/>
    <property type="project" value="TreeGrafter"/>
</dbReference>
<dbReference type="InterPro" id="IPR051107">
    <property type="entry name" value="Auxin_Efflux_Carrier"/>
</dbReference>
<keyword evidence="2" id="KW-1133">Transmembrane helix</keyword>
<sequence length="78" mass="9160">MNDDRFIAADIISKVIIVAVLAFWAKYSNKGSYCWSITSFSLCTRTNSLVVWVCHWLRPCTDKRLLLLWSSPPRYFRQ</sequence>
<dbReference type="GO" id="GO:0009926">
    <property type="term" value="P:auxin polar transport"/>
    <property type="evidence" value="ECO:0007669"/>
    <property type="project" value="TreeGrafter"/>
</dbReference>
<dbReference type="GO" id="GO:0005886">
    <property type="term" value="C:plasma membrane"/>
    <property type="evidence" value="ECO:0007669"/>
    <property type="project" value="TreeGrafter"/>
</dbReference>
<keyword evidence="1" id="KW-0813">Transport</keyword>
<name>A0A3P6E335_BRAOL</name>
<dbReference type="AlphaFoldDB" id="A0A3P6E335"/>
<reference evidence="3" key="1">
    <citation type="submission" date="2018-11" db="EMBL/GenBank/DDBJ databases">
        <authorList>
            <consortium name="Genoscope - CEA"/>
            <person name="William W."/>
        </authorList>
    </citation>
    <scope>NUCLEOTIDE SEQUENCE</scope>
</reference>
<proteinExistence type="predicted"/>
<evidence type="ECO:0000256" key="2">
    <source>
        <dbReference type="SAM" id="Phobius"/>
    </source>
</evidence>
<evidence type="ECO:0000256" key="1">
    <source>
        <dbReference type="ARBA" id="ARBA00022448"/>
    </source>
</evidence>
<dbReference type="EMBL" id="LR031875">
    <property type="protein sequence ID" value="VDD33738.1"/>
    <property type="molecule type" value="Genomic_DNA"/>
</dbReference>
<evidence type="ECO:0000313" key="3">
    <source>
        <dbReference type="EMBL" id="VDD33738.1"/>
    </source>
</evidence>
<dbReference type="PANTHER" id="PTHR31752">
    <property type="entry name" value="AUXIN EFFLUX CARRIER COMPONENT 1B-RELATED"/>
    <property type="match status" value="1"/>
</dbReference>